<gene>
    <name evidence="8" type="primary">TorNAC12</name>
    <name evidence="8" type="ORF">TorRG33x02_222320</name>
</gene>
<dbReference type="InterPro" id="IPR036093">
    <property type="entry name" value="NAC_dom_sf"/>
</dbReference>
<dbReference type="PROSITE" id="PS51005">
    <property type="entry name" value="NAC"/>
    <property type="match status" value="1"/>
</dbReference>
<evidence type="ECO:0000256" key="4">
    <source>
        <dbReference type="ARBA" id="ARBA00023163"/>
    </source>
</evidence>
<dbReference type="AlphaFoldDB" id="A0A2P5E921"/>
<dbReference type="GO" id="GO:0005634">
    <property type="term" value="C:nucleus"/>
    <property type="evidence" value="ECO:0007669"/>
    <property type="project" value="UniProtKB-SubCell"/>
</dbReference>
<evidence type="ECO:0000256" key="6">
    <source>
        <dbReference type="SAM" id="MobiDB-lite"/>
    </source>
</evidence>
<dbReference type="Pfam" id="PF02365">
    <property type="entry name" value="NAM"/>
    <property type="match status" value="1"/>
</dbReference>
<comment type="caution">
    <text evidence="8">The sequence shown here is derived from an EMBL/GenBank/DDBJ whole genome shotgun (WGS) entry which is preliminary data.</text>
</comment>
<name>A0A2P5E921_TREOI</name>
<keyword evidence="2" id="KW-0805">Transcription regulation</keyword>
<evidence type="ECO:0000256" key="1">
    <source>
        <dbReference type="ARBA" id="ARBA00004123"/>
    </source>
</evidence>
<reference evidence="9" key="1">
    <citation type="submission" date="2016-06" db="EMBL/GenBank/DDBJ databases">
        <title>Parallel loss of symbiosis genes in relatives of nitrogen-fixing non-legume Parasponia.</title>
        <authorList>
            <person name="Van Velzen R."/>
            <person name="Holmer R."/>
            <person name="Bu F."/>
            <person name="Rutten L."/>
            <person name="Van Zeijl A."/>
            <person name="Liu W."/>
            <person name="Santuari L."/>
            <person name="Cao Q."/>
            <person name="Sharma T."/>
            <person name="Shen D."/>
            <person name="Roswanjaya Y."/>
            <person name="Wardhani T."/>
            <person name="Kalhor M.S."/>
            <person name="Jansen J."/>
            <person name="Van den Hoogen J."/>
            <person name="Gungor B."/>
            <person name="Hartog M."/>
            <person name="Hontelez J."/>
            <person name="Verver J."/>
            <person name="Yang W.-C."/>
            <person name="Schijlen E."/>
            <person name="Repin R."/>
            <person name="Schilthuizen M."/>
            <person name="Schranz E."/>
            <person name="Heidstra R."/>
            <person name="Miyata K."/>
            <person name="Fedorova E."/>
            <person name="Kohlen W."/>
            <person name="Bisseling T."/>
            <person name="Smit S."/>
            <person name="Geurts R."/>
        </authorList>
    </citation>
    <scope>NUCLEOTIDE SEQUENCE [LARGE SCALE GENOMIC DNA]</scope>
    <source>
        <strain evidence="9">cv. RG33-2</strain>
    </source>
</reference>
<dbReference type="Proteomes" id="UP000237000">
    <property type="component" value="Unassembled WGS sequence"/>
</dbReference>
<protein>
    <submittedName>
        <fullName evidence="8">NAC domain containing protein</fullName>
    </submittedName>
</protein>
<feature type="region of interest" description="Disordered" evidence="6">
    <location>
        <begin position="432"/>
        <end position="453"/>
    </location>
</feature>
<evidence type="ECO:0000256" key="5">
    <source>
        <dbReference type="ARBA" id="ARBA00023242"/>
    </source>
</evidence>
<organism evidence="8 9">
    <name type="scientific">Trema orientale</name>
    <name type="common">Charcoal tree</name>
    <name type="synonym">Celtis orientalis</name>
    <dbReference type="NCBI Taxonomy" id="63057"/>
    <lineage>
        <taxon>Eukaryota</taxon>
        <taxon>Viridiplantae</taxon>
        <taxon>Streptophyta</taxon>
        <taxon>Embryophyta</taxon>
        <taxon>Tracheophyta</taxon>
        <taxon>Spermatophyta</taxon>
        <taxon>Magnoliopsida</taxon>
        <taxon>eudicotyledons</taxon>
        <taxon>Gunneridae</taxon>
        <taxon>Pentapetalae</taxon>
        <taxon>rosids</taxon>
        <taxon>fabids</taxon>
        <taxon>Rosales</taxon>
        <taxon>Cannabaceae</taxon>
        <taxon>Trema</taxon>
    </lineage>
</organism>
<dbReference type="InParanoid" id="A0A2P5E921"/>
<keyword evidence="3" id="KW-0238">DNA-binding</keyword>
<proteinExistence type="predicted"/>
<evidence type="ECO:0000256" key="3">
    <source>
        <dbReference type="ARBA" id="ARBA00023125"/>
    </source>
</evidence>
<dbReference type="EMBL" id="JXTC01000204">
    <property type="protein sequence ID" value="PON82014.1"/>
    <property type="molecule type" value="Genomic_DNA"/>
</dbReference>
<dbReference type="PANTHER" id="PTHR31744:SF210">
    <property type="entry name" value="NAC DOMAIN-CONTAINING PROTEIN 86-LIKE"/>
    <property type="match status" value="1"/>
</dbReference>
<dbReference type="GO" id="GO:0003677">
    <property type="term" value="F:DNA binding"/>
    <property type="evidence" value="ECO:0007669"/>
    <property type="project" value="UniProtKB-KW"/>
</dbReference>
<keyword evidence="9" id="KW-1185">Reference proteome</keyword>
<comment type="subcellular location">
    <subcellularLocation>
        <location evidence="1">Nucleus</location>
    </subcellularLocation>
</comment>
<feature type="domain" description="NAC" evidence="7">
    <location>
        <begin position="8"/>
        <end position="158"/>
    </location>
</feature>
<evidence type="ECO:0000313" key="8">
    <source>
        <dbReference type="EMBL" id="PON82014.1"/>
    </source>
</evidence>
<keyword evidence="5" id="KW-0539">Nucleus</keyword>
<dbReference type="STRING" id="63057.A0A2P5E921"/>
<keyword evidence="4" id="KW-0804">Transcription</keyword>
<evidence type="ECO:0000313" key="9">
    <source>
        <dbReference type="Proteomes" id="UP000237000"/>
    </source>
</evidence>
<evidence type="ECO:0000256" key="2">
    <source>
        <dbReference type="ARBA" id="ARBA00023015"/>
    </source>
</evidence>
<sequence>MGKNKALLAPGFRFHPTDVELVKYYLKRKVLGKKFQFDAIAEIDIYKYSPWDLPQRSSLPSKDRKWFFFCPRERKYASGARMNRGTENGYWKTTGKDRFVHYNGDVVGAIKTLVFHIGRAPRGDRTDWVMHEYTLKEKALAEKGVVQDSYVLCMVFQKDGPGPRNGAQYGAPFVEEDWTDDEEEGEGCFMEVNPSTNTSVPNVLQPTSVVASFCIGTTTESCVSGWVQSGSEVHQPVSANDASAMLPAGDPTASICIGPASESCVSGMVQLVHQPVSANDTMLPTGGRSPSICIGPSSESCVSGMVQSVHQPVSSNDAMLPTSGHAASTCIGPPESCVYGMVQSGPNILQPGSANDTSCYNKSVPSGSCAPENRGFGSSPGSCAFGTVPPRCEKPLSVSGSDGPVEELVADDDILSYLDCFVEGGPFEFKVTENDQNKPDPDDDNNAIYNGLEDLGEGFGKSRTYYSYEDSLFMDDLDAPL</sequence>
<dbReference type="OrthoDB" id="1193708at2759"/>
<dbReference type="InterPro" id="IPR003441">
    <property type="entry name" value="NAC-dom"/>
</dbReference>
<dbReference type="GO" id="GO:0006355">
    <property type="term" value="P:regulation of DNA-templated transcription"/>
    <property type="evidence" value="ECO:0007669"/>
    <property type="project" value="InterPro"/>
</dbReference>
<accession>A0A2P5E921</accession>
<evidence type="ECO:0000259" key="7">
    <source>
        <dbReference type="PROSITE" id="PS51005"/>
    </source>
</evidence>
<dbReference type="FunFam" id="2.170.150.80:FF:000002">
    <property type="entry name" value="Nac domain-containing protein 86"/>
    <property type="match status" value="1"/>
</dbReference>
<dbReference type="PANTHER" id="PTHR31744">
    <property type="entry name" value="PROTEIN CUP-SHAPED COTYLEDON 2-RELATED"/>
    <property type="match status" value="1"/>
</dbReference>
<dbReference type="SUPFAM" id="SSF101941">
    <property type="entry name" value="NAC domain"/>
    <property type="match status" value="1"/>
</dbReference>
<dbReference type="Gene3D" id="2.170.150.80">
    <property type="entry name" value="NAC domain"/>
    <property type="match status" value="1"/>
</dbReference>